<accession>C4IC98</accession>
<dbReference type="EMBL" id="ACOM01000001">
    <property type="protein sequence ID" value="EEP56122.1"/>
    <property type="molecule type" value="Genomic_DNA"/>
</dbReference>
<dbReference type="InterPro" id="IPR047951">
    <property type="entry name" value="Transpos_ISL3"/>
</dbReference>
<dbReference type="Proteomes" id="UP000003081">
    <property type="component" value="Unassembled WGS sequence"/>
</dbReference>
<organism evidence="2 3">
    <name type="scientific">Clostridium butyricum E4 str. BoNT E BL5262</name>
    <dbReference type="NCBI Taxonomy" id="632245"/>
    <lineage>
        <taxon>Bacteria</taxon>
        <taxon>Bacillati</taxon>
        <taxon>Bacillota</taxon>
        <taxon>Clostridia</taxon>
        <taxon>Eubacteriales</taxon>
        <taxon>Clostridiaceae</taxon>
        <taxon>Clostridium</taxon>
    </lineage>
</organism>
<keyword evidence="3" id="KW-1185">Reference proteome</keyword>
<dbReference type="InterPro" id="IPR002560">
    <property type="entry name" value="Transposase_DDE"/>
</dbReference>
<proteinExistence type="predicted"/>
<protein>
    <submittedName>
        <fullName evidence="2">Transposase</fullName>
    </submittedName>
</protein>
<dbReference type="eggNOG" id="COG3464">
    <property type="taxonomic scope" value="Bacteria"/>
</dbReference>
<evidence type="ECO:0000313" key="3">
    <source>
        <dbReference type="Proteomes" id="UP000003081"/>
    </source>
</evidence>
<evidence type="ECO:0000313" key="2">
    <source>
        <dbReference type="EMBL" id="EEP56122.1"/>
    </source>
</evidence>
<sequence length="181" mass="20390">MTERLSDFLCTLALETSCEGAARIAKNMNIKVSGDTIIKILLKKYDEMKINTCSSTVGIDDFSFKKRHNYGTIIVDEKTHKPIAILDGRDGKTVSTWLKDNKHIKVVTRDRASAYAKVIEQELPGAMQIADRFHIHQNLLQAIKKALYKEIPSTIKIENDIKTQCSSEQNDHGKKNPKNCG</sequence>
<evidence type="ECO:0000259" key="1">
    <source>
        <dbReference type="Pfam" id="PF01610"/>
    </source>
</evidence>
<dbReference type="PANTHER" id="PTHR33498">
    <property type="entry name" value="TRANSPOSASE FOR INSERTION SEQUENCE ELEMENT IS1557"/>
    <property type="match status" value="1"/>
</dbReference>
<dbReference type="Pfam" id="PF01610">
    <property type="entry name" value="DDE_Tnp_ISL3"/>
    <property type="match status" value="1"/>
</dbReference>
<feature type="domain" description="Transposase IS204/IS1001/IS1096/IS1165 DDE" evidence="1">
    <location>
        <begin position="57"/>
        <end position="150"/>
    </location>
</feature>
<dbReference type="PANTHER" id="PTHR33498:SF1">
    <property type="entry name" value="TRANSPOSASE FOR INSERTION SEQUENCE ELEMENT IS1557"/>
    <property type="match status" value="1"/>
</dbReference>
<dbReference type="HOGENOM" id="CLU_041900_6_2_9"/>
<name>C4IC98_CLOBU</name>
<dbReference type="STRING" id="1492.ATN24_17655"/>
<comment type="caution">
    <text evidence="2">The sequence shown here is derived from an EMBL/GenBank/DDBJ whole genome shotgun (WGS) entry which is preliminary data.</text>
</comment>
<gene>
    <name evidence="2" type="ORF">CLP_0773</name>
</gene>
<dbReference type="RefSeq" id="WP_003413172.1">
    <property type="nucleotide sequence ID" value="NZ_ACOM01000001.1"/>
</dbReference>
<reference evidence="2 3" key="1">
    <citation type="submission" date="2009-08" db="EMBL/GenBank/DDBJ databases">
        <authorList>
            <person name="Shrivastava S."/>
            <person name="Brinkac L.B."/>
            <person name="Brown J.L."/>
            <person name="Bruce D.B."/>
            <person name="Detter C."/>
            <person name="Green L.D."/>
            <person name="Munk C.A."/>
            <person name="Rogers Y.C."/>
            <person name="Tapia R."/>
            <person name="Sims D.R."/>
            <person name="Smith L.A."/>
            <person name="Smith T.J."/>
            <person name="Sutton G."/>
            <person name="Brettin T."/>
        </authorList>
    </citation>
    <scope>NUCLEOTIDE SEQUENCE [LARGE SCALE GENOMIC DNA]</scope>
    <source>
        <strain evidence="3">E4 str. BoNT E BL5262</strain>
    </source>
</reference>
<dbReference type="AlphaFoldDB" id="C4IC98"/>